<gene>
    <name evidence="1" type="ORF">METZ01_LOCUS113532</name>
</gene>
<sequence>MRFKTMRSLFILVTLVFSGTFFAESTMQCNFKSELGEALDEKISALRERTFALCLKCEGNSCKMNVFRPETDPDLEKKRLGATALCKRVFCTPKKFRKIQGEEIPADQPIGKTSFEFIYKISEKGRVRDIEITSIEGVMNRRDAYRWTQMLTKRVIYLPVKVNGKTYEITNLSAALDVNWGVFDGD</sequence>
<name>A0A381X7N9_9ZZZZ</name>
<dbReference type="EMBL" id="UINC01014176">
    <property type="protein sequence ID" value="SVA60678.1"/>
    <property type="molecule type" value="Genomic_DNA"/>
</dbReference>
<organism evidence="1">
    <name type="scientific">marine metagenome</name>
    <dbReference type="NCBI Taxonomy" id="408172"/>
    <lineage>
        <taxon>unclassified sequences</taxon>
        <taxon>metagenomes</taxon>
        <taxon>ecological metagenomes</taxon>
    </lineage>
</organism>
<dbReference type="AlphaFoldDB" id="A0A381X7N9"/>
<accession>A0A381X7N9</accession>
<proteinExistence type="predicted"/>
<protein>
    <submittedName>
        <fullName evidence="1">Uncharacterized protein</fullName>
    </submittedName>
</protein>
<reference evidence="1" key="1">
    <citation type="submission" date="2018-05" db="EMBL/GenBank/DDBJ databases">
        <authorList>
            <person name="Lanie J.A."/>
            <person name="Ng W.-L."/>
            <person name="Kazmierczak K.M."/>
            <person name="Andrzejewski T.M."/>
            <person name="Davidsen T.M."/>
            <person name="Wayne K.J."/>
            <person name="Tettelin H."/>
            <person name="Glass J.I."/>
            <person name="Rusch D."/>
            <person name="Podicherti R."/>
            <person name="Tsui H.-C.T."/>
            <person name="Winkler M.E."/>
        </authorList>
    </citation>
    <scope>NUCLEOTIDE SEQUENCE</scope>
</reference>
<evidence type="ECO:0000313" key="1">
    <source>
        <dbReference type="EMBL" id="SVA60678.1"/>
    </source>
</evidence>